<keyword evidence="2" id="KW-1185">Reference proteome</keyword>
<comment type="caution">
    <text evidence="1">The sequence shown here is derived from an EMBL/GenBank/DDBJ whole genome shotgun (WGS) entry which is preliminary data.</text>
</comment>
<dbReference type="AlphaFoldDB" id="A0AAE0NHQ7"/>
<reference evidence="1" key="1">
    <citation type="journal article" date="2023" name="Mol. Phylogenet. Evol.">
        <title>Genome-scale phylogeny and comparative genomics of the fungal order Sordariales.</title>
        <authorList>
            <person name="Hensen N."/>
            <person name="Bonometti L."/>
            <person name="Westerberg I."/>
            <person name="Brannstrom I.O."/>
            <person name="Guillou S."/>
            <person name="Cros-Aarteil S."/>
            <person name="Calhoun S."/>
            <person name="Haridas S."/>
            <person name="Kuo A."/>
            <person name="Mondo S."/>
            <person name="Pangilinan J."/>
            <person name="Riley R."/>
            <person name="LaButti K."/>
            <person name="Andreopoulos B."/>
            <person name="Lipzen A."/>
            <person name="Chen C."/>
            <person name="Yan M."/>
            <person name="Daum C."/>
            <person name="Ng V."/>
            <person name="Clum A."/>
            <person name="Steindorff A."/>
            <person name="Ohm R.A."/>
            <person name="Martin F."/>
            <person name="Silar P."/>
            <person name="Natvig D.O."/>
            <person name="Lalanne C."/>
            <person name="Gautier V."/>
            <person name="Ament-Velasquez S.L."/>
            <person name="Kruys A."/>
            <person name="Hutchinson M.I."/>
            <person name="Powell A.J."/>
            <person name="Barry K."/>
            <person name="Miller A.N."/>
            <person name="Grigoriev I.V."/>
            <person name="Debuchy R."/>
            <person name="Gladieux P."/>
            <person name="Hiltunen Thoren M."/>
            <person name="Johannesson H."/>
        </authorList>
    </citation>
    <scope>NUCLEOTIDE SEQUENCE</scope>
    <source>
        <strain evidence="1">CBS 232.78</strain>
    </source>
</reference>
<protein>
    <submittedName>
        <fullName evidence="1">Uncharacterized protein</fullName>
    </submittedName>
</protein>
<dbReference type="Proteomes" id="UP001285441">
    <property type="component" value="Unassembled WGS sequence"/>
</dbReference>
<accession>A0AAE0NHQ7</accession>
<reference evidence="1" key="2">
    <citation type="submission" date="2023-06" db="EMBL/GenBank/DDBJ databases">
        <authorList>
            <consortium name="Lawrence Berkeley National Laboratory"/>
            <person name="Haridas S."/>
            <person name="Hensen N."/>
            <person name="Bonometti L."/>
            <person name="Westerberg I."/>
            <person name="Brannstrom I.O."/>
            <person name="Guillou S."/>
            <person name="Cros-Aarteil S."/>
            <person name="Calhoun S."/>
            <person name="Kuo A."/>
            <person name="Mondo S."/>
            <person name="Pangilinan J."/>
            <person name="Riley R."/>
            <person name="LaButti K."/>
            <person name="Andreopoulos B."/>
            <person name="Lipzen A."/>
            <person name="Chen C."/>
            <person name="Yanf M."/>
            <person name="Daum C."/>
            <person name="Ng V."/>
            <person name="Clum A."/>
            <person name="Steindorff A."/>
            <person name="Ohm R."/>
            <person name="Martin F."/>
            <person name="Silar P."/>
            <person name="Natvig D."/>
            <person name="Lalanne C."/>
            <person name="Gautier V."/>
            <person name="Ament-velasquez S.L."/>
            <person name="Kruys A."/>
            <person name="Hutchinson M.I."/>
            <person name="Powell A.J."/>
            <person name="Barry K."/>
            <person name="Miller A.N."/>
            <person name="Grigoriev I.V."/>
            <person name="Debuchy R."/>
            <person name="Gladieux P."/>
            <person name="Thoren M.H."/>
            <person name="Johannesson H."/>
        </authorList>
    </citation>
    <scope>NUCLEOTIDE SEQUENCE</scope>
    <source>
        <strain evidence="1">CBS 232.78</strain>
    </source>
</reference>
<name>A0AAE0NHQ7_9PEZI</name>
<proteinExistence type="predicted"/>
<organism evidence="1 2">
    <name type="scientific">Podospora didyma</name>
    <dbReference type="NCBI Taxonomy" id="330526"/>
    <lineage>
        <taxon>Eukaryota</taxon>
        <taxon>Fungi</taxon>
        <taxon>Dikarya</taxon>
        <taxon>Ascomycota</taxon>
        <taxon>Pezizomycotina</taxon>
        <taxon>Sordariomycetes</taxon>
        <taxon>Sordariomycetidae</taxon>
        <taxon>Sordariales</taxon>
        <taxon>Podosporaceae</taxon>
        <taxon>Podospora</taxon>
    </lineage>
</organism>
<sequence length="225" mass="24886">MREMRCFLDLPNLERLLGGGVIRRRSPDMACQVSGLATFSKQPEIQMVPFAASSGTRLNVLLRQKDLTENGKMFRRGACPFVHWRIMVRRSGGKRVPATWEALSLPLHGTHRERGLGIWISHNHHSTAAHPSVCRRRCLLTARHALRVARLTAARHANLTSWLINPSSFPSSGGLSPALFPARSPNHLHFQACQGAQRIVAVPGEPLKHPHGLPLSQCCNCIVGT</sequence>
<gene>
    <name evidence="1" type="ORF">B0H63DRAFT_212751</name>
</gene>
<dbReference type="EMBL" id="JAULSW010000005">
    <property type="protein sequence ID" value="KAK3381702.1"/>
    <property type="molecule type" value="Genomic_DNA"/>
</dbReference>
<evidence type="ECO:0000313" key="2">
    <source>
        <dbReference type="Proteomes" id="UP001285441"/>
    </source>
</evidence>
<evidence type="ECO:0000313" key="1">
    <source>
        <dbReference type="EMBL" id="KAK3381702.1"/>
    </source>
</evidence>